<organism evidence="1 2">
    <name type="scientific">Taibaiella chishuiensis</name>
    <dbReference type="NCBI Taxonomy" id="1434707"/>
    <lineage>
        <taxon>Bacteria</taxon>
        <taxon>Pseudomonadati</taxon>
        <taxon>Bacteroidota</taxon>
        <taxon>Chitinophagia</taxon>
        <taxon>Chitinophagales</taxon>
        <taxon>Chitinophagaceae</taxon>
        <taxon>Taibaiella</taxon>
    </lineage>
</organism>
<sequence>MITASTLKFLKQLALNNNKEWMDANRSAYEAAKQNYLEVVTALLQEMSAFEPAFAGVPAKSCIFRLNRDVRFSEDKSPYKTHFGAFFSIGGKKGPHAGYYFHLQPGGCFLAGGAWMPPADMLKNIRQEIDYDLPGFEAIVKEKQFKKLYTGIEGEQLKKAPQGYAIDNPAIEYLRFKSFTVTSPLTDEAVTDKAFAKKLAASFKVMKPFIDFLNRGVDA</sequence>
<comment type="caution">
    <text evidence="1">The sequence shown here is derived from an EMBL/GenBank/DDBJ whole genome shotgun (WGS) entry which is preliminary data.</text>
</comment>
<name>A0A2P8CWA9_9BACT</name>
<dbReference type="InterPro" id="IPR015996">
    <property type="entry name" value="UCP028451"/>
</dbReference>
<reference evidence="1 2" key="1">
    <citation type="submission" date="2018-03" db="EMBL/GenBank/DDBJ databases">
        <title>Genomic Encyclopedia of Type Strains, Phase III (KMG-III): the genomes of soil and plant-associated and newly described type strains.</title>
        <authorList>
            <person name="Whitman W."/>
        </authorList>
    </citation>
    <scope>NUCLEOTIDE SEQUENCE [LARGE SCALE GENOMIC DNA]</scope>
    <source>
        <strain evidence="1 2">CGMCC 1.12700</strain>
    </source>
</reference>
<dbReference type="Proteomes" id="UP000240572">
    <property type="component" value="Unassembled WGS sequence"/>
</dbReference>
<dbReference type="PANTHER" id="PTHR36452">
    <property type="entry name" value="CHROMOSOME 12, WHOLE GENOME SHOTGUN SEQUENCE"/>
    <property type="match status" value="1"/>
</dbReference>
<dbReference type="RefSeq" id="WP_106524893.1">
    <property type="nucleotide sequence ID" value="NZ_PYGD01000012.1"/>
</dbReference>
<gene>
    <name evidence="1" type="ORF">B0I18_11238</name>
</gene>
<keyword evidence="2" id="KW-1185">Reference proteome</keyword>
<dbReference type="PIRSF" id="PIRSF028451">
    <property type="entry name" value="UCP028451"/>
    <property type="match status" value="1"/>
</dbReference>
<dbReference type="OrthoDB" id="9794241at2"/>
<proteinExistence type="predicted"/>
<dbReference type="NCBIfam" id="TIGR02453">
    <property type="entry name" value="TIGR02453 family protein"/>
    <property type="match status" value="1"/>
</dbReference>
<dbReference type="AlphaFoldDB" id="A0A2P8CWA9"/>
<dbReference type="Pfam" id="PF09365">
    <property type="entry name" value="DUF2461"/>
    <property type="match status" value="1"/>
</dbReference>
<protein>
    <submittedName>
        <fullName evidence="1">Uncharacterized protein (TIGR02453 family)</fullName>
    </submittedName>
</protein>
<accession>A0A2P8CWA9</accession>
<dbReference type="InterPro" id="IPR012808">
    <property type="entry name" value="CHP02453"/>
</dbReference>
<evidence type="ECO:0000313" key="2">
    <source>
        <dbReference type="Proteomes" id="UP000240572"/>
    </source>
</evidence>
<dbReference type="EMBL" id="PYGD01000012">
    <property type="protein sequence ID" value="PSK89237.1"/>
    <property type="molecule type" value="Genomic_DNA"/>
</dbReference>
<evidence type="ECO:0000313" key="1">
    <source>
        <dbReference type="EMBL" id="PSK89237.1"/>
    </source>
</evidence>
<dbReference type="PANTHER" id="PTHR36452:SF1">
    <property type="entry name" value="DUF2461 DOMAIN-CONTAINING PROTEIN"/>
    <property type="match status" value="1"/>
</dbReference>